<feature type="transmembrane region" description="Helical" evidence="8">
    <location>
        <begin position="12"/>
        <end position="30"/>
    </location>
</feature>
<protein>
    <recommendedName>
        <fullName evidence="9">ABC transmembrane type-1 domain-containing protein</fullName>
    </recommendedName>
</protein>
<dbReference type="Pfam" id="PF00664">
    <property type="entry name" value="ABC_membrane"/>
    <property type="match status" value="1"/>
</dbReference>
<evidence type="ECO:0000259" key="9">
    <source>
        <dbReference type="PROSITE" id="PS50929"/>
    </source>
</evidence>
<sequence>MTCSIKIHFKYLRKVLAVPSPTFFGVTPIGRILNRFSRDLDEVDNPLPYWGLWLLLCAFQVVSSFSVCAAVNPFVLLMYIPVGYDCCIAAKVYLCSTLELKRLDGVSRSPFLNLVSDTISSYNMADAFAKRCKELLNNNMKFYFIMHAASRWFDMRTDWFVSVIIGTVALLAVATKSTIGASVAVLINSLTYAAQLSSTFQRMTTLSTRMENSMSSFERIAHNSSLEEEGDQCTKTPFLQHGPVPAISSLKKSHCGIEGTCRSYSKMFPLKVAKK</sequence>
<dbReference type="InterPro" id="IPR011527">
    <property type="entry name" value="ABC1_TM_dom"/>
</dbReference>
<organism evidence="10 11">
    <name type="scientific">Phytophthora aleatoria</name>
    <dbReference type="NCBI Taxonomy" id="2496075"/>
    <lineage>
        <taxon>Eukaryota</taxon>
        <taxon>Sar</taxon>
        <taxon>Stramenopiles</taxon>
        <taxon>Oomycota</taxon>
        <taxon>Peronosporomycetes</taxon>
        <taxon>Peronosporales</taxon>
        <taxon>Peronosporaceae</taxon>
        <taxon>Phytophthora</taxon>
    </lineage>
</organism>
<evidence type="ECO:0000256" key="2">
    <source>
        <dbReference type="ARBA" id="ARBA00022692"/>
    </source>
</evidence>
<dbReference type="PANTHER" id="PTHR24223:SF443">
    <property type="entry name" value="MULTIDRUG-RESISTANCE LIKE PROTEIN 1, ISOFORM I"/>
    <property type="match status" value="1"/>
</dbReference>
<evidence type="ECO:0000256" key="6">
    <source>
        <dbReference type="ARBA" id="ARBA00022989"/>
    </source>
</evidence>
<dbReference type="AlphaFoldDB" id="A0A8J5JA59"/>
<comment type="subcellular location">
    <subcellularLocation>
        <location evidence="1">Endomembrane system</location>
        <topology evidence="1">Multi-pass membrane protein</topology>
    </subcellularLocation>
</comment>
<dbReference type="PANTHER" id="PTHR24223">
    <property type="entry name" value="ATP-BINDING CASSETTE SUB-FAMILY C"/>
    <property type="match status" value="1"/>
</dbReference>
<comment type="caution">
    <text evidence="10">The sequence shown here is derived from an EMBL/GenBank/DDBJ whole genome shotgun (WGS) entry which is preliminary data.</text>
</comment>
<feature type="transmembrane region" description="Helical" evidence="8">
    <location>
        <begin position="50"/>
        <end position="71"/>
    </location>
</feature>
<keyword evidence="7 8" id="KW-0472">Membrane</keyword>
<keyword evidence="2 8" id="KW-0812">Transmembrane</keyword>
<evidence type="ECO:0000256" key="4">
    <source>
        <dbReference type="ARBA" id="ARBA00022741"/>
    </source>
</evidence>
<evidence type="ECO:0000256" key="5">
    <source>
        <dbReference type="ARBA" id="ARBA00022840"/>
    </source>
</evidence>
<evidence type="ECO:0000313" key="10">
    <source>
        <dbReference type="EMBL" id="KAG6965637.1"/>
    </source>
</evidence>
<proteinExistence type="predicted"/>
<dbReference type="GO" id="GO:0005524">
    <property type="term" value="F:ATP binding"/>
    <property type="evidence" value="ECO:0007669"/>
    <property type="project" value="UniProtKB-KW"/>
</dbReference>
<dbReference type="InterPro" id="IPR050173">
    <property type="entry name" value="ABC_transporter_C-like"/>
</dbReference>
<keyword evidence="4" id="KW-0547">Nucleotide-binding</keyword>
<keyword evidence="5" id="KW-0067">ATP-binding</keyword>
<dbReference type="GO" id="GO:0140359">
    <property type="term" value="F:ABC-type transporter activity"/>
    <property type="evidence" value="ECO:0007669"/>
    <property type="project" value="InterPro"/>
</dbReference>
<dbReference type="Proteomes" id="UP000709295">
    <property type="component" value="Unassembled WGS sequence"/>
</dbReference>
<feature type="domain" description="ABC transmembrane type-1" evidence="9">
    <location>
        <begin position="1"/>
        <end position="212"/>
    </location>
</feature>
<gene>
    <name evidence="10" type="ORF">JG688_00007108</name>
</gene>
<evidence type="ECO:0000256" key="3">
    <source>
        <dbReference type="ARBA" id="ARBA00022737"/>
    </source>
</evidence>
<dbReference type="GO" id="GO:0016020">
    <property type="term" value="C:membrane"/>
    <property type="evidence" value="ECO:0007669"/>
    <property type="project" value="InterPro"/>
</dbReference>
<dbReference type="InterPro" id="IPR044726">
    <property type="entry name" value="ABCC_6TM_D2"/>
</dbReference>
<evidence type="ECO:0000256" key="1">
    <source>
        <dbReference type="ARBA" id="ARBA00004127"/>
    </source>
</evidence>
<dbReference type="PROSITE" id="PS50929">
    <property type="entry name" value="ABC_TM1F"/>
    <property type="match status" value="1"/>
</dbReference>
<evidence type="ECO:0000256" key="8">
    <source>
        <dbReference type="SAM" id="Phobius"/>
    </source>
</evidence>
<feature type="transmembrane region" description="Helical" evidence="8">
    <location>
        <begin position="159"/>
        <end position="175"/>
    </location>
</feature>
<accession>A0A8J5JA59</accession>
<dbReference type="GO" id="GO:0012505">
    <property type="term" value="C:endomembrane system"/>
    <property type="evidence" value="ECO:0007669"/>
    <property type="project" value="UniProtKB-SubCell"/>
</dbReference>
<dbReference type="EMBL" id="JAENGY010000331">
    <property type="protein sequence ID" value="KAG6965637.1"/>
    <property type="molecule type" value="Genomic_DNA"/>
</dbReference>
<keyword evidence="3" id="KW-0677">Repeat</keyword>
<evidence type="ECO:0000256" key="7">
    <source>
        <dbReference type="ARBA" id="ARBA00023136"/>
    </source>
</evidence>
<name>A0A8J5JA59_9STRA</name>
<keyword evidence="11" id="KW-1185">Reference proteome</keyword>
<reference evidence="10" key="1">
    <citation type="submission" date="2021-01" db="EMBL/GenBank/DDBJ databases">
        <title>Phytophthora aleatoria, a newly-described species from Pinus radiata is distinct from Phytophthora cactorum isolates based on comparative genomics.</title>
        <authorList>
            <person name="Mcdougal R."/>
            <person name="Panda P."/>
            <person name="Williams N."/>
            <person name="Studholme D.J."/>
        </authorList>
    </citation>
    <scope>NUCLEOTIDE SEQUENCE</scope>
    <source>
        <strain evidence="10">NZFS 4037</strain>
    </source>
</reference>
<evidence type="ECO:0000313" key="11">
    <source>
        <dbReference type="Proteomes" id="UP000709295"/>
    </source>
</evidence>
<dbReference type="CDD" id="cd18580">
    <property type="entry name" value="ABC_6TM_ABCC_D2"/>
    <property type="match status" value="1"/>
</dbReference>
<keyword evidence="6 8" id="KW-1133">Transmembrane helix</keyword>